<accession>A0ACB9LQA9</accession>
<gene>
    <name evidence="1" type="ORF">L6164_026241</name>
</gene>
<protein>
    <submittedName>
        <fullName evidence="1">Uncharacterized protein</fullName>
    </submittedName>
</protein>
<proteinExistence type="predicted"/>
<keyword evidence="2" id="KW-1185">Reference proteome</keyword>
<dbReference type="EMBL" id="CM039436">
    <property type="protein sequence ID" value="KAI4313248.1"/>
    <property type="molecule type" value="Genomic_DNA"/>
</dbReference>
<name>A0ACB9LQA9_BAUVA</name>
<evidence type="ECO:0000313" key="1">
    <source>
        <dbReference type="EMBL" id="KAI4313248.1"/>
    </source>
</evidence>
<dbReference type="Proteomes" id="UP000828941">
    <property type="component" value="Chromosome 11"/>
</dbReference>
<sequence>MALLEGGSKESSKGPSEDFDCNIVDSGGSNQEAKKFSKPYIDQVAVAAKPHADQVEVALKPNSKKVDYGYGKFLESTTTYQSQLFQVLQQHQCFIVQLYGGKLKLPTQEHPHPYKLQWLNKGSEVKVSKRCLVSFSIGPKYQDQIWCDVIPIDACHLLLGRPWQYEGFANTYSFVKNGVKIKLAPLPPNEINKGKKESKPLVSLVAKEKFKVTKLEAQTLSVVLLLESNEGTNIPLEITQMLAEFPNVVPEEIPHRLPPIRDIQHAIDFIPGAVIPNIPAYRMNPQEYAEIQCQVEKLLKKGLLRESVSPCAVPALLVPKKDGSWRMCIDSRAVNKITIKYQFLIPRLDDMFDQLHASPFQPGEDDRGPTHAKMDQANMDQETTHANPRPNLQIQSSAIKQP</sequence>
<organism evidence="1 2">
    <name type="scientific">Bauhinia variegata</name>
    <name type="common">Purple orchid tree</name>
    <name type="synonym">Phanera variegata</name>
    <dbReference type="NCBI Taxonomy" id="167791"/>
    <lineage>
        <taxon>Eukaryota</taxon>
        <taxon>Viridiplantae</taxon>
        <taxon>Streptophyta</taxon>
        <taxon>Embryophyta</taxon>
        <taxon>Tracheophyta</taxon>
        <taxon>Spermatophyta</taxon>
        <taxon>Magnoliopsida</taxon>
        <taxon>eudicotyledons</taxon>
        <taxon>Gunneridae</taxon>
        <taxon>Pentapetalae</taxon>
        <taxon>rosids</taxon>
        <taxon>fabids</taxon>
        <taxon>Fabales</taxon>
        <taxon>Fabaceae</taxon>
        <taxon>Cercidoideae</taxon>
        <taxon>Cercideae</taxon>
        <taxon>Bauhiniinae</taxon>
        <taxon>Bauhinia</taxon>
    </lineage>
</organism>
<reference evidence="1 2" key="1">
    <citation type="journal article" date="2022" name="DNA Res.">
        <title>Chromosomal-level genome assembly of the orchid tree Bauhinia variegata (Leguminosae; Cercidoideae) supports the allotetraploid origin hypothesis of Bauhinia.</title>
        <authorList>
            <person name="Zhong Y."/>
            <person name="Chen Y."/>
            <person name="Zheng D."/>
            <person name="Pang J."/>
            <person name="Liu Y."/>
            <person name="Luo S."/>
            <person name="Meng S."/>
            <person name="Qian L."/>
            <person name="Wei D."/>
            <person name="Dai S."/>
            <person name="Zhou R."/>
        </authorList>
    </citation>
    <scope>NUCLEOTIDE SEQUENCE [LARGE SCALE GENOMIC DNA]</scope>
    <source>
        <strain evidence="1">BV-YZ2020</strain>
    </source>
</reference>
<evidence type="ECO:0000313" key="2">
    <source>
        <dbReference type="Proteomes" id="UP000828941"/>
    </source>
</evidence>
<comment type="caution">
    <text evidence="1">The sequence shown here is derived from an EMBL/GenBank/DDBJ whole genome shotgun (WGS) entry which is preliminary data.</text>
</comment>